<keyword evidence="1" id="KW-0614">Plasmid</keyword>
<protein>
    <submittedName>
        <fullName evidence="1">PD-(D/E)XK nuclease family protein</fullName>
    </submittedName>
</protein>
<proteinExistence type="predicted"/>
<dbReference type="RefSeq" id="WP_273620508.1">
    <property type="nucleotide sequence ID" value="NZ_CP117420.1"/>
</dbReference>
<dbReference type="EMBL" id="CP117420">
    <property type="protein sequence ID" value="WCT80241.1"/>
    <property type="molecule type" value="Genomic_DNA"/>
</dbReference>
<evidence type="ECO:0000313" key="2">
    <source>
        <dbReference type="Proteomes" id="UP001218231"/>
    </source>
</evidence>
<accession>A0ABY7U4J2</accession>
<sequence length="413" mass="45742">MSADMIKRLENLVIDNPLFAQVEASFDLFCPFEAMGVVGHEIRHSNFLAYYLDPARPHGLGSECLKAVMRAVAKAYRGWDAAKDGPAITPLDFHLMDFDQVKIEREWRNIDLLVVLPGPKLVIAFELKINAREHGNQLERYTQAVSEHYPADEGWGEILVYLTKHGGETENHRDAWLPLGLNEVAQELDRVAAEAGGGDHAREYLSSYLAMLRRHHLPNARLDDLAAKLWSQHREALEFLMERSPQVGGGIFGRLYDARKTLAQSLATTAGITVVPDECARSIIRFAVPSWDSYPGMLTAKGWTSSKRLLLIELSANTQRSSIAIKFVIGQVDPADQPARQPIYNALESAALKPARGALKPSWTHIAVTPIANNLNETDDDPEAVYDRILAAITRFGEKIAAADQALKSAFGA</sequence>
<gene>
    <name evidence="1" type="ORF">PQ457_22105</name>
</gene>
<keyword evidence="2" id="KW-1185">Reference proteome</keyword>
<organism evidence="1 2">
    <name type="scientific">Novosphingobium humi</name>
    <dbReference type="NCBI Taxonomy" id="2282397"/>
    <lineage>
        <taxon>Bacteria</taxon>
        <taxon>Pseudomonadati</taxon>
        <taxon>Pseudomonadota</taxon>
        <taxon>Alphaproteobacteria</taxon>
        <taxon>Sphingomonadales</taxon>
        <taxon>Sphingomonadaceae</taxon>
        <taxon>Novosphingobium</taxon>
    </lineage>
</organism>
<reference evidence="1 2" key="1">
    <citation type="submission" date="2023-02" db="EMBL/GenBank/DDBJ databases">
        <title>Genome sequence of Novosphingobium humi KACC 19094.</title>
        <authorList>
            <person name="Kim S."/>
            <person name="Heo J."/>
            <person name="Kwon S.-W."/>
        </authorList>
    </citation>
    <scope>NUCLEOTIDE SEQUENCE [LARGE SCALE GENOMIC DNA]</scope>
    <source>
        <strain evidence="1 2">KACC 19094</strain>
        <plasmid evidence="1 2">unnamed3</plasmid>
    </source>
</reference>
<dbReference type="Proteomes" id="UP001218231">
    <property type="component" value="Plasmid unnamed3"/>
</dbReference>
<name>A0ABY7U4J2_9SPHN</name>
<evidence type="ECO:0000313" key="1">
    <source>
        <dbReference type="EMBL" id="WCT80241.1"/>
    </source>
</evidence>
<geneLocation type="plasmid" evidence="1 2">
    <name>unnamed3</name>
</geneLocation>
<dbReference type="Pfam" id="PF14281">
    <property type="entry name" value="PDDEXK_4"/>
    <property type="match status" value="1"/>
</dbReference>
<dbReference type="InterPro" id="IPR029470">
    <property type="entry name" value="PDDEXK_4"/>
</dbReference>